<dbReference type="PANTHER" id="PTHR40202">
    <property type="match status" value="1"/>
</dbReference>
<dbReference type="InterPro" id="IPR006674">
    <property type="entry name" value="HD_domain"/>
</dbReference>
<gene>
    <name evidence="2" type="ORF">V5O48_010589</name>
</gene>
<dbReference type="PANTHER" id="PTHR40202:SF1">
    <property type="entry name" value="HD DOMAIN-CONTAINING PROTEIN"/>
    <property type="match status" value="1"/>
</dbReference>
<organism evidence="2 3">
    <name type="scientific">Marasmius crinis-equi</name>
    <dbReference type="NCBI Taxonomy" id="585013"/>
    <lineage>
        <taxon>Eukaryota</taxon>
        <taxon>Fungi</taxon>
        <taxon>Dikarya</taxon>
        <taxon>Basidiomycota</taxon>
        <taxon>Agaricomycotina</taxon>
        <taxon>Agaricomycetes</taxon>
        <taxon>Agaricomycetidae</taxon>
        <taxon>Agaricales</taxon>
        <taxon>Marasmiineae</taxon>
        <taxon>Marasmiaceae</taxon>
        <taxon>Marasmius</taxon>
    </lineage>
</organism>
<evidence type="ECO:0000313" key="2">
    <source>
        <dbReference type="EMBL" id="KAL0571374.1"/>
    </source>
</evidence>
<evidence type="ECO:0000313" key="3">
    <source>
        <dbReference type="Proteomes" id="UP001465976"/>
    </source>
</evidence>
<dbReference type="Pfam" id="PF01966">
    <property type="entry name" value="HD"/>
    <property type="match status" value="1"/>
</dbReference>
<dbReference type="Gene3D" id="1.10.3210.10">
    <property type="entry name" value="Hypothetical protein af1432"/>
    <property type="match status" value="1"/>
</dbReference>
<accession>A0ABR3F8J0</accession>
<feature type="domain" description="HD" evidence="1">
    <location>
        <begin position="278"/>
        <end position="369"/>
    </location>
</feature>
<dbReference type="InterPro" id="IPR008775">
    <property type="entry name" value="Phytyl_CoA_dOase-like"/>
</dbReference>
<dbReference type="CDD" id="cd00077">
    <property type="entry name" value="HDc"/>
    <property type="match status" value="1"/>
</dbReference>
<name>A0ABR3F8J0_9AGAR</name>
<dbReference type="EMBL" id="JBAHYK010000779">
    <property type="protein sequence ID" value="KAL0571374.1"/>
    <property type="molecule type" value="Genomic_DNA"/>
</dbReference>
<dbReference type="InterPro" id="IPR003607">
    <property type="entry name" value="HD/PDEase_dom"/>
</dbReference>
<dbReference type="Gene3D" id="2.60.120.620">
    <property type="entry name" value="q2cbj1_9rhob like domain"/>
    <property type="match status" value="1"/>
</dbReference>
<dbReference type="Pfam" id="PF05721">
    <property type="entry name" value="PhyH"/>
    <property type="match status" value="1"/>
</dbReference>
<protein>
    <recommendedName>
        <fullName evidence="1">HD domain-containing protein</fullName>
    </recommendedName>
</protein>
<sequence length="450" mass="50087">MTGQNPNTSFEFEVSADQKDFYEKNGYLVLPATSEDISKNIVNWTYEVKSLPHRSKAWMHYDEVSSKGETTLSRTENFANYHDGFNNLFRGGVVLDILKQLSGEDMVLFKEKINYKAPWAGGYRAHLDATSYAHVAKVKHLSILMAVEPATLENGCLEVVAGSHKLPESIPVGEDQCITDDWCEKQTWVPVPLETGQFLVFGSYLAHRSASNQSPNGRAAIYATYNALSEGGDQHDTYYANRRKYWPATADRVPGDKYENGAKMYAQGNYIGEPISQLEHSLQAAECAKVAGSEDEVILAALLHDIGQFLPESTIDTLVNVAVDKTEMFSLSDPSKNIGRNNHEVIGAVYLSSLGFPRTVCELVRDHVVAKRYLTATEPGYFEALSEASKASLEVQGGPFTPDQSREFERDPLFREKVAMRRFDDQAKVVGLEVSEIDNYQTLAIRVLVG</sequence>
<comment type="caution">
    <text evidence="2">The sequence shown here is derived from an EMBL/GenBank/DDBJ whole genome shotgun (WGS) entry which is preliminary data.</text>
</comment>
<dbReference type="InterPro" id="IPR052567">
    <property type="entry name" value="OP_Dioxygenase"/>
</dbReference>
<reference evidence="2 3" key="1">
    <citation type="submission" date="2024-02" db="EMBL/GenBank/DDBJ databases">
        <title>A draft genome for the cacao thread blight pathogen Marasmius crinis-equi.</title>
        <authorList>
            <person name="Cohen S.P."/>
            <person name="Baruah I.K."/>
            <person name="Amoako-Attah I."/>
            <person name="Bukari Y."/>
            <person name="Meinhardt L.W."/>
            <person name="Bailey B.A."/>
        </authorList>
    </citation>
    <scope>NUCLEOTIDE SEQUENCE [LARGE SCALE GENOMIC DNA]</scope>
    <source>
        <strain evidence="2 3">GH-76</strain>
    </source>
</reference>
<dbReference type="Proteomes" id="UP001465976">
    <property type="component" value="Unassembled WGS sequence"/>
</dbReference>
<dbReference type="SUPFAM" id="SSF109604">
    <property type="entry name" value="HD-domain/PDEase-like"/>
    <property type="match status" value="1"/>
</dbReference>
<evidence type="ECO:0000259" key="1">
    <source>
        <dbReference type="Pfam" id="PF01966"/>
    </source>
</evidence>
<keyword evidence="3" id="KW-1185">Reference proteome</keyword>
<dbReference type="SUPFAM" id="SSF51197">
    <property type="entry name" value="Clavaminate synthase-like"/>
    <property type="match status" value="1"/>
</dbReference>
<proteinExistence type="predicted"/>